<evidence type="ECO:0000313" key="7">
    <source>
        <dbReference type="Proteomes" id="UP000198588"/>
    </source>
</evidence>
<evidence type="ECO:0000256" key="2">
    <source>
        <dbReference type="ARBA" id="ARBA00022801"/>
    </source>
</evidence>
<evidence type="ECO:0000256" key="3">
    <source>
        <dbReference type="ARBA" id="ARBA00022807"/>
    </source>
</evidence>
<keyword evidence="3" id="KW-0788">Thiol protease</keyword>
<dbReference type="SUPFAM" id="SSF54001">
    <property type="entry name" value="Cysteine proteinases"/>
    <property type="match status" value="1"/>
</dbReference>
<dbReference type="InterPro" id="IPR003653">
    <property type="entry name" value="Peptidase_C48_C"/>
</dbReference>
<reference evidence="6 7" key="1">
    <citation type="submission" date="2016-10" db="EMBL/GenBank/DDBJ databases">
        <authorList>
            <person name="de Groot N.N."/>
        </authorList>
    </citation>
    <scope>NUCLEOTIDE SEQUENCE [LARGE SCALE GENOMIC DNA]</scope>
    <source>
        <strain evidence="6 7">CGMCC 1.12097</strain>
    </source>
</reference>
<name>A0A1G5ZZM5_9HYPH</name>
<dbReference type="GO" id="GO:0008234">
    <property type="term" value="F:cysteine-type peptidase activity"/>
    <property type="evidence" value="ECO:0007669"/>
    <property type="project" value="UniProtKB-KW"/>
</dbReference>
<dbReference type="PANTHER" id="PTHR46468:SF1">
    <property type="entry name" value="SENTRIN-SPECIFIC PROTEASE 8"/>
    <property type="match status" value="1"/>
</dbReference>
<organism evidence="6 7">
    <name type="scientific">Mesorhizobium qingshengii</name>
    <dbReference type="NCBI Taxonomy" id="1165689"/>
    <lineage>
        <taxon>Bacteria</taxon>
        <taxon>Pseudomonadati</taxon>
        <taxon>Pseudomonadota</taxon>
        <taxon>Alphaproteobacteria</taxon>
        <taxon>Hyphomicrobiales</taxon>
        <taxon>Phyllobacteriaceae</taxon>
        <taxon>Mesorhizobium</taxon>
    </lineage>
</organism>
<dbReference type="Pfam" id="PF02902">
    <property type="entry name" value="Peptidase_C48"/>
    <property type="match status" value="1"/>
</dbReference>
<feature type="region of interest" description="Disordered" evidence="4">
    <location>
        <begin position="397"/>
        <end position="524"/>
    </location>
</feature>
<dbReference type="InterPro" id="IPR038765">
    <property type="entry name" value="Papain-like_cys_pep_sf"/>
</dbReference>
<dbReference type="GO" id="GO:0000338">
    <property type="term" value="P:protein deneddylation"/>
    <property type="evidence" value="ECO:0007669"/>
    <property type="project" value="TreeGrafter"/>
</dbReference>
<dbReference type="InterPro" id="IPR044613">
    <property type="entry name" value="Nep1/2-like"/>
</dbReference>
<dbReference type="EMBL" id="FMXM01000076">
    <property type="protein sequence ID" value="SDA99976.1"/>
    <property type="molecule type" value="Genomic_DNA"/>
</dbReference>
<dbReference type="GO" id="GO:0006508">
    <property type="term" value="P:proteolysis"/>
    <property type="evidence" value="ECO:0007669"/>
    <property type="project" value="UniProtKB-KW"/>
</dbReference>
<evidence type="ECO:0000313" key="6">
    <source>
        <dbReference type="EMBL" id="SDA99976.1"/>
    </source>
</evidence>
<dbReference type="AlphaFoldDB" id="A0A1G5ZZM5"/>
<evidence type="ECO:0000259" key="5">
    <source>
        <dbReference type="PROSITE" id="PS50600"/>
    </source>
</evidence>
<gene>
    <name evidence="6" type="ORF">SAMN02927914_06807</name>
</gene>
<feature type="compositionally biased region" description="Polar residues" evidence="4">
    <location>
        <begin position="409"/>
        <end position="418"/>
    </location>
</feature>
<evidence type="ECO:0000256" key="1">
    <source>
        <dbReference type="ARBA" id="ARBA00022670"/>
    </source>
</evidence>
<dbReference type="PANTHER" id="PTHR46468">
    <property type="entry name" value="SENTRIN-SPECIFIC PROTEASE 8"/>
    <property type="match status" value="1"/>
</dbReference>
<dbReference type="Proteomes" id="UP000198588">
    <property type="component" value="Unassembled WGS sequence"/>
</dbReference>
<sequence length="779" mass="85963">MDNTGRAWPDFASEQNDPNADIYPWVASLTGIGGTTDDYMQQYREQQLGLERQLSELNLGGSAADAGNGAIRRTSIGGSMRMPRQPSLRDNQISSARHSIDTSYAASSHSRSRHSAVSSEAYSSFSDEPAIAPPQRKKSGGLKSLLKTVKKAFVPSSGKKTSNDEMHQPEVVKTTYRADYVKRSRPAAEAHTITPDEHLFSLLREALDEARATNSAVSESSTVGKWVAALRKFSVWLQARSLTVASLVDDPGQLTALAETFAKEVGDPKRGVGVAVEVVLDWRAGIHPALFRAPPYPEDKDLLEQFATEGYDSLNGNAPALRQFSAWLKKFRRPSIASRYQAESINDDLQEYGAQYAAAHARVRTGLSDLRRLAPGGQVRPRVRNQLRTYQQRLENAARGMHPPERSGWPQQSGQSPVDSYDQDAIHDAADQAGGRPPEGWDRSWASQSGWPQESSQSPADSYNEVMQGSGPPPSAARPRSSHIYSGLGSLVDLPSTPHELRDDAHSAPAWAGPPSFAGPSTPQPPEIGYLFGGWRHRSQRASSTVIGILENNGLAPSRFAPQTRFLIHSHLYTAERSDGSVHLTHHPPVGWLGDDQWLNSDHIIEDYRLLERDLRATYPVLAARTRLVDPLVAQHLRDNPHDNNHWEGILRGREPADFLFMPVNDAHAFDPNRRGRHWSLLLVDRRNQQHPVAYHYDSSGGHNHAVAAALATRVGATTLVRASMTQQENGFDCGVFLLDATRALVGRLAQRRPEREHLNNLNGLAANRRALQDRLQPP</sequence>
<dbReference type="GO" id="GO:0019784">
    <property type="term" value="F:deNEDDylase activity"/>
    <property type="evidence" value="ECO:0007669"/>
    <property type="project" value="InterPro"/>
</dbReference>
<keyword evidence="2" id="KW-0378">Hydrolase</keyword>
<dbReference type="RefSeq" id="WP_051726996.1">
    <property type="nucleotide sequence ID" value="NZ_FMXM01000076.1"/>
</dbReference>
<dbReference type="STRING" id="1165689.SAMN02927914_06807"/>
<dbReference type="Gene3D" id="3.40.395.10">
    <property type="entry name" value="Adenoviral Proteinase, Chain A"/>
    <property type="match status" value="1"/>
</dbReference>
<protein>
    <submittedName>
        <fullName evidence="6">Ulp1 protease family, C-terminal catalytic domain</fullName>
    </submittedName>
</protein>
<accession>A0A1G5ZZM5</accession>
<evidence type="ECO:0000256" key="4">
    <source>
        <dbReference type="SAM" id="MobiDB-lite"/>
    </source>
</evidence>
<keyword evidence="1 6" id="KW-0645">Protease</keyword>
<feature type="region of interest" description="Disordered" evidence="4">
    <location>
        <begin position="60"/>
        <end position="94"/>
    </location>
</feature>
<proteinExistence type="predicted"/>
<dbReference type="PROSITE" id="PS50600">
    <property type="entry name" value="ULP_PROTEASE"/>
    <property type="match status" value="1"/>
</dbReference>
<feature type="domain" description="Ubiquitin-like protease family profile" evidence="5">
    <location>
        <begin position="565"/>
        <end position="745"/>
    </location>
</feature>
<feature type="compositionally biased region" description="Polar residues" evidence="4">
    <location>
        <begin position="445"/>
        <end position="467"/>
    </location>
</feature>